<keyword evidence="9 13" id="KW-0315">Glutamine amidotransferase</keyword>
<dbReference type="GO" id="GO:0006526">
    <property type="term" value="P:L-arginine biosynthetic process"/>
    <property type="evidence" value="ECO:0007669"/>
    <property type="project" value="UniProtKB-UniRule"/>
</dbReference>
<evidence type="ECO:0000256" key="4">
    <source>
        <dbReference type="ARBA" id="ARBA00022571"/>
    </source>
</evidence>
<keyword evidence="6 13" id="KW-0028">Amino-acid biosynthesis</keyword>
<dbReference type="Proteomes" id="UP000483379">
    <property type="component" value="Unassembled WGS sequence"/>
</dbReference>
<dbReference type="PRINTS" id="PR00096">
    <property type="entry name" value="GATASE"/>
</dbReference>
<dbReference type="FunFam" id="3.40.50.880:FF:000011">
    <property type="entry name" value="Carbamoyl-phosphate synthase small chain"/>
    <property type="match status" value="1"/>
</dbReference>
<dbReference type="EMBL" id="JAAIJQ010000076">
    <property type="protein sequence ID" value="NEV64161.1"/>
    <property type="molecule type" value="Genomic_DNA"/>
</dbReference>
<dbReference type="SUPFAM" id="SSF52317">
    <property type="entry name" value="Class I glutamine amidotransferase-like"/>
    <property type="match status" value="1"/>
</dbReference>
<keyword evidence="7 13" id="KW-0547">Nucleotide-binding</keyword>
<dbReference type="PROSITE" id="PS51273">
    <property type="entry name" value="GATASE_TYPE_1"/>
    <property type="match status" value="1"/>
</dbReference>
<evidence type="ECO:0000256" key="2">
    <source>
        <dbReference type="ARBA" id="ARBA00005077"/>
    </source>
</evidence>
<dbReference type="InterPro" id="IPR002474">
    <property type="entry name" value="CarbamoylP_synth_ssu_N"/>
</dbReference>
<feature type="binding site" evidence="13">
    <location>
        <position position="283"/>
    </location>
    <ligand>
        <name>L-glutamine</name>
        <dbReference type="ChEBI" id="CHEBI:58359"/>
    </ligand>
</feature>
<evidence type="ECO:0000256" key="5">
    <source>
        <dbReference type="ARBA" id="ARBA00022598"/>
    </source>
</evidence>
<comment type="similarity">
    <text evidence="3 13">Belongs to the CarA family.</text>
</comment>
<feature type="binding site" evidence="13">
    <location>
        <position position="281"/>
    </location>
    <ligand>
        <name>L-glutamine</name>
        <dbReference type="ChEBI" id="CHEBI:58359"/>
    </ligand>
</feature>
<dbReference type="HAMAP" id="MF_01209">
    <property type="entry name" value="CPSase_S_chain"/>
    <property type="match status" value="1"/>
</dbReference>
<evidence type="ECO:0000256" key="8">
    <source>
        <dbReference type="ARBA" id="ARBA00022840"/>
    </source>
</evidence>
<dbReference type="InterPro" id="IPR006274">
    <property type="entry name" value="CarbamoylP_synth_ssu"/>
</dbReference>
<dbReference type="Pfam" id="PF00117">
    <property type="entry name" value="GATase"/>
    <property type="match status" value="1"/>
</dbReference>
<dbReference type="EC" id="6.3.5.5" evidence="13"/>
<feature type="binding site" evidence="13">
    <location>
        <position position="310"/>
    </location>
    <ligand>
        <name>L-glutamine</name>
        <dbReference type="ChEBI" id="CHEBI:58359"/>
    </ligand>
</feature>
<feature type="binding site" evidence="13">
    <location>
        <position position="313"/>
    </location>
    <ligand>
        <name>L-glutamine</name>
        <dbReference type="ChEBI" id="CHEBI:58359"/>
    </ligand>
</feature>
<evidence type="ECO:0000259" key="14">
    <source>
        <dbReference type="SMART" id="SM01097"/>
    </source>
</evidence>
<dbReference type="PANTHER" id="PTHR43418:SF7">
    <property type="entry name" value="CARBAMOYL-PHOSPHATE SYNTHASE SMALL CHAIN"/>
    <property type="match status" value="1"/>
</dbReference>
<dbReference type="GO" id="GO:0004088">
    <property type="term" value="F:carbamoyl-phosphate synthase (glutamine-hydrolyzing) activity"/>
    <property type="evidence" value="ECO:0007669"/>
    <property type="project" value="UniProtKB-UniRule"/>
</dbReference>
<dbReference type="NCBIfam" id="TIGR01368">
    <property type="entry name" value="CPSaseIIsmall"/>
    <property type="match status" value="1"/>
</dbReference>
<name>A0A6M0K4G1_9GAMM</name>
<evidence type="ECO:0000313" key="16">
    <source>
        <dbReference type="Proteomes" id="UP000483379"/>
    </source>
</evidence>
<dbReference type="Gene3D" id="3.50.30.20">
    <property type="entry name" value="Carbamoyl-phosphate synthase small subunit, N-terminal domain"/>
    <property type="match status" value="1"/>
</dbReference>
<dbReference type="GO" id="GO:0044205">
    <property type="term" value="P:'de novo' UMP biosynthetic process"/>
    <property type="evidence" value="ECO:0007669"/>
    <property type="project" value="UniProtKB-UniRule"/>
</dbReference>
<keyword evidence="4 13" id="KW-0055">Arginine biosynthesis</keyword>
<feature type="binding site" evidence="13">
    <location>
        <position position="353"/>
    </location>
    <ligand>
        <name>L-glutamine</name>
        <dbReference type="ChEBI" id="CHEBI:58359"/>
    </ligand>
</feature>
<reference evidence="15 16" key="1">
    <citation type="submission" date="2020-02" db="EMBL/GenBank/DDBJ databases">
        <title>Genome sequences of Thiorhodococcus mannitoliphagus and Thiorhodococcus minor, purple sulfur photosynthetic bacteria in the gammaproteobacterial family, Chromatiaceae.</title>
        <authorList>
            <person name="Aviles F.A."/>
            <person name="Meyer T.E."/>
            <person name="Kyndt J.A."/>
        </authorList>
    </citation>
    <scope>NUCLEOTIDE SEQUENCE [LARGE SCALE GENOMIC DNA]</scope>
    <source>
        <strain evidence="15 16">DSM 11518</strain>
    </source>
</reference>
<dbReference type="CDD" id="cd01744">
    <property type="entry name" value="GATase1_CPSase"/>
    <property type="match status" value="1"/>
</dbReference>
<keyword evidence="5 13" id="KW-0436">Ligase</keyword>
<evidence type="ECO:0000256" key="3">
    <source>
        <dbReference type="ARBA" id="ARBA00007800"/>
    </source>
</evidence>
<feature type="active site" description="Nucleophile" evidence="13">
    <location>
        <position position="309"/>
    </location>
</feature>
<proteinExistence type="inferred from homology"/>
<evidence type="ECO:0000256" key="7">
    <source>
        <dbReference type="ARBA" id="ARBA00022741"/>
    </source>
</evidence>
<sequence>MRRDLCLAPDPSLRCVPEWLSRSPAPEFARPRPDSEIPLRKAAVLVLEDGSVFHGTSIGADGATVGEVVFNTAMSGYQEILTDPSYLRQLVTLTYPHIGNVGANPEDEESTAIQAAGLIIRDLPILASNFRMQEPLDAYLERQGVVAIADIDTRRLTRILREKGAQNGCIQAGDAIDVDEALAQARGFPGLKGMDLAQHASTKEAYAWTQGTWSLDDGLPEPLMPVGDKLRYHVVAYDYGVKRNILRMLVDRGCHVTVVPAHMPAATVLGLEPDGIFLSNGPGDPEPCDYAITAIRELLERDVPMFGICLGHQLLGLASGATTLKMKFGHHGANHPVQDLKTGVVMISSQNHGFAVDEQSLPDNVEATHRSLFDGSLQGIHHRERPAFSFQGHPEASPGPHDVAPVFDHFIELMRERKGDAA</sequence>
<comment type="pathway">
    <text evidence="2 13">Amino-acid biosynthesis; L-arginine biosynthesis; carbamoyl phosphate from bicarbonate: step 1/1.</text>
</comment>
<keyword evidence="8 13" id="KW-0067">ATP-binding</keyword>
<dbReference type="FunFam" id="3.50.30.20:FF:000001">
    <property type="entry name" value="Carbamoyl-phosphate synthase small chain"/>
    <property type="match status" value="1"/>
</dbReference>
<dbReference type="NCBIfam" id="NF009475">
    <property type="entry name" value="PRK12838.1"/>
    <property type="match status" value="1"/>
</dbReference>
<dbReference type="PRINTS" id="PR00097">
    <property type="entry name" value="ANTSNTHASEII"/>
</dbReference>
<dbReference type="SUPFAM" id="SSF52021">
    <property type="entry name" value="Carbamoyl phosphate synthetase, small subunit N-terminal domain"/>
    <property type="match status" value="1"/>
</dbReference>
<comment type="catalytic activity">
    <reaction evidence="11 13">
        <text>hydrogencarbonate + L-glutamine + 2 ATP + H2O = carbamoyl phosphate + L-glutamate + 2 ADP + phosphate + 2 H(+)</text>
        <dbReference type="Rhea" id="RHEA:18633"/>
        <dbReference type="ChEBI" id="CHEBI:15377"/>
        <dbReference type="ChEBI" id="CHEBI:15378"/>
        <dbReference type="ChEBI" id="CHEBI:17544"/>
        <dbReference type="ChEBI" id="CHEBI:29985"/>
        <dbReference type="ChEBI" id="CHEBI:30616"/>
        <dbReference type="ChEBI" id="CHEBI:43474"/>
        <dbReference type="ChEBI" id="CHEBI:58228"/>
        <dbReference type="ChEBI" id="CHEBI:58359"/>
        <dbReference type="ChEBI" id="CHEBI:456216"/>
        <dbReference type="EC" id="6.3.5.5"/>
    </reaction>
</comment>
<accession>A0A6M0K4G1</accession>
<feature type="binding site" evidence="13">
    <location>
        <position position="354"/>
    </location>
    <ligand>
        <name>L-glutamine</name>
        <dbReference type="ChEBI" id="CHEBI:58359"/>
    </ligand>
</feature>
<dbReference type="GO" id="GO:0005524">
    <property type="term" value="F:ATP binding"/>
    <property type="evidence" value="ECO:0007669"/>
    <property type="project" value="UniProtKB-UniRule"/>
</dbReference>
<feature type="binding site" evidence="13">
    <location>
        <position position="351"/>
    </location>
    <ligand>
        <name>L-glutamine</name>
        <dbReference type="ChEBI" id="CHEBI:58359"/>
    </ligand>
</feature>
<dbReference type="Pfam" id="PF00988">
    <property type="entry name" value="CPSase_sm_chain"/>
    <property type="match status" value="1"/>
</dbReference>
<dbReference type="InterPro" id="IPR029062">
    <property type="entry name" value="Class_I_gatase-like"/>
</dbReference>
<feature type="active site" evidence="13">
    <location>
        <position position="395"/>
    </location>
</feature>
<dbReference type="SMART" id="SM01097">
    <property type="entry name" value="CPSase_sm_chain"/>
    <property type="match status" value="1"/>
</dbReference>
<evidence type="ECO:0000256" key="12">
    <source>
        <dbReference type="ARBA" id="ARBA00049285"/>
    </source>
</evidence>
<evidence type="ECO:0000256" key="13">
    <source>
        <dbReference type="HAMAP-Rule" id="MF_01209"/>
    </source>
</evidence>
<protein>
    <recommendedName>
        <fullName evidence="13">Carbamoyl phosphate synthase small chain</fullName>
        <ecNumber evidence="13">6.3.5.5</ecNumber>
    </recommendedName>
    <alternativeName>
        <fullName evidence="13">Carbamoyl phosphate synthetase glutamine chain</fullName>
    </alternativeName>
</protein>
<dbReference type="InterPro" id="IPR035686">
    <property type="entry name" value="CPSase_GATase1"/>
</dbReference>
<evidence type="ECO:0000256" key="11">
    <source>
        <dbReference type="ARBA" id="ARBA00048816"/>
    </source>
</evidence>
<dbReference type="InterPro" id="IPR036480">
    <property type="entry name" value="CarbP_synth_ssu_N_sf"/>
</dbReference>
<evidence type="ECO:0000256" key="9">
    <source>
        <dbReference type="ARBA" id="ARBA00022962"/>
    </source>
</evidence>
<dbReference type="GO" id="GO:0006541">
    <property type="term" value="P:glutamine metabolic process"/>
    <property type="evidence" value="ECO:0007669"/>
    <property type="project" value="InterPro"/>
</dbReference>
<comment type="catalytic activity">
    <reaction evidence="12 13">
        <text>L-glutamine + H2O = L-glutamate + NH4(+)</text>
        <dbReference type="Rhea" id="RHEA:15889"/>
        <dbReference type="ChEBI" id="CHEBI:15377"/>
        <dbReference type="ChEBI" id="CHEBI:28938"/>
        <dbReference type="ChEBI" id="CHEBI:29985"/>
        <dbReference type="ChEBI" id="CHEBI:58359"/>
    </reaction>
</comment>
<evidence type="ECO:0000256" key="10">
    <source>
        <dbReference type="ARBA" id="ARBA00022975"/>
    </source>
</evidence>
<comment type="caution">
    <text evidence="15">The sequence shown here is derived from an EMBL/GenBank/DDBJ whole genome shotgun (WGS) entry which is preliminary data.</text>
</comment>
<dbReference type="GO" id="GO:0006207">
    <property type="term" value="P:'de novo' pyrimidine nucleobase biosynthetic process"/>
    <property type="evidence" value="ECO:0007669"/>
    <property type="project" value="InterPro"/>
</dbReference>
<dbReference type="InterPro" id="IPR050472">
    <property type="entry name" value="Anth_synth/Amidotransfase"/>
</dbReference>
<evidence type="ECO:0000313" key="15">
    <source>
        <dbReference type="EMBL" id="NEV64161.1"/>
    </source>
</evidence>
<dbReference type="UniPathway" id="UPA00070">
    <property type="reaction ID" value="UER00115"/>
</dbReference>
<feature type="domain" description="Carbamoyl-phosphate synthase small subunit N-terminal" evidence="14">
    <location>
        <begin position="41"/>
        <end position="171"/>
    </location>
</feature>
<keyword evidence="16" id="KW-1185">Reference proteome</keyword>
<gene>
    <name evidence="13 15" type="primary">carA</name>
    <name evidence="15" type="ORF">G3446_20115</name>
</gene>
<evidence type="ECO:0000256" key="1">
    <source>
        <dbReference type="ARBA" id="ARBA00004812"/>
    </source>
</evidence>
<comment type="pathway">
    <text evidence="1 13">Pyrimidine metabolism; UMP biosynthesis via de novo pathway; (S)-dihydroorotate from bicarbonate: step 1/3.</text>
</comment>
<dbReference type="InterPro" id="IPR017926">
    <property type="entry name" value="GATASE"/>
</dbReference>
<comment type="function">
    <text evidence="13">Small subunit of the glutamine-dependent carbamoyl phosphate synthetase (CPSase). CPSase catalyzes the formation of carbamoyl phosphate from the ammonia moiety of glutamine, carbonate, and phosphate donated by ATP, constituting the first step of 2 biosynthetic pathways, one leading to arginine and/or urea and the other to pyrimidine nucleotides. The small subunit (glutamine amidotransferase) binds and cleaves glutamine to supply the large subunit with the substrate ammonia.</text>
</comment>
<keyword evidence="10 13" id="KW-0665">Pyrimidine biosynthesis</keyword>
<dbReference type="Gene3D" id="3.40.50.880">
    <property type="match status" value="1"/>
</dbReference>
<dbReference type="UniPathway" id="UPA00068">
    <property type="reaction ID" value="UER00171"/>
</dbReference>
<evidence type="ECO:0000256" key="6">
    <source>
        <dbReference type="ARBA" id="ARBA00022605"/>
    </source>
</evidence>
<dbReference type="PANTHER" id="PTHR43418">
    <property type="entry name" value="MULTIFUNCTIONAL TRYPTOPHAN BIOSYNTHESIS PROTEIN-RELATED"/>
    <property type="match status" value="1"/>
</dbReference>
<feature type="active site" evidence="13">
    <location>
        <position position="393"/>
    </location>
</feature>
<comment type="subunit">
    <text evidence="13">Composed of two chains; the small (or glutamine) chain promotes the hydrolysis of glutamine to ammonia, which is used by the large (or ammonia) chain to synthesize carbamoyl phosphate. Tetramer of heterodimers (alpha,beta)4.</text>
</comment>
<feature type="region of interest" description="CPSase" evidence="13">
    <location>
        <begin position="1"/>
        <end position="232"/>
    </location>
</feature>
<feature type="binding site" evidence="13">
    <location>
        <position position="85"/>
    </location>
    <ligand>
        <name>L-glutamine</name>
        <dbReference type="ChEBI" id="CHEBI:58359"/>
    </ligand>
</feature>
<dbReference type="AlphaFoldDB" id="A0A6M0K4G1"/>
<organism evidence="15 16">
    <name type="scientific">Thiorhodococcus minor</name>
    <dbReference type="NCBI Taxonomy" id="57489"/>
    <lineage>
        <taxon>Bacteria</taxon>
        <taxon>Pseudomonadati</taxon>
        <taxon>Pseudomonadota</taxon>
        <taxon>Gammaproteobacteria</taxon>
        <taxon>Chromatiales</taxon>
        <taxon>Chromatiaceae</taxon>
        <taxon>Thiorhodococcus</taxon>
    </lineage>
</organism>
<dbReference type="PRINTS" id="PR00099">
    <property type="entry name" value="CPSGATASE"/>
</dbReference>